<dbReference type="Gene3D" id="3.40.50.800">
    <property type="entry name" value="Anticodon-binding domain"/>
    <property type="match status" value="1"/>
</dbReference>
<evidence type="ECO:0000256" key="7">
    <source>
        <dbReference type="ARBA" id="ARBA00037982"/>
    </source>
</evidence>
<dbReference type="PIRSF" id="PIRSF000660">
    <property type="entry name" value="Ser/Thr_PK_GCN2"/>
    <property type="match status" value="1"/>
</dbReference>
<evidence type="ECO:0000256" key="4">
    <source>
        <dbReference type="ARBA" id="ARBA00022741"/>
    </source>
</evidence>
<feature type="compositionally biased region" description="Acidic residues" evidence="13">
    <location>
        <begin position="719"/>
        <end position="750"/>
    </location>
</feature>
<evidence type="ECO:0000259" key="15">
    <source>
        <dbReference type="PROSITE" id="PS50908"/>
    </source>
</evidence>
<dbReference type="InterPro" id="IPR045864">
    <property type="entry name" value="aa-tRNA-synth_II/BPL/LPL"/>
</dbReference>
<keyword evidence="3" id="KW-0808">Transferase</keyword>
<dbReference type="FunFam" id="3.30.930.10:FF:000074">
    <property type="entry name" value="Serine/threonine-protein kinase gcn2"/>
    <property type="match status" value="1"/>
</dbReference>
<keyword evidence="17" id="KW-1185">Reference proteome</keyword>
<comment type="catalytic activity">
    <reaction evidence="8">
        <text>L-threonyl-[protein] + ATP = O-phospho-L-threonyl-[protein] + ADP + H(+)</text>
        <dbReference type="Rhea" id="RHEA:46608"/>
        <dbReference type="Rhea" id="RHEA-COMP:11060"/>
        <dbReference type="Rhea" id="RHEA-COMP:11605"/>
        <dbReference type="ChEBI" id="CHEBI:15378"/>
        <dbReference type="ChEBI" id="CHEBI:30013"/>
        <dbReference type="ChEBI" id="CHEBI:30616"/>
        <dbReference type="ChEBI" id="CHEBI:61977"/>
        <dbReference type="ChEBI" id="CHEBI:456216"/>
        <dbReference type="EC" id="2.7.11.1"/>
    </reaction>
</comment>
<feature type="active site" description="Proton acceptor" evidence="10">
    <location>
        <position position="827"/>
    </location>
</feature>
<feature type="region of interest" description="Disordered" evidence="13">
    <location>
        <begin position="185"/>
        <end position="241"/>
    </location>
</feature>
<dbReference type="InterPro" id="IPR006575">
    <property type="entry name" value="RWD_dom"/>
</dbReference>
<dbReference type="InterPro" id="IPR041715">
    <property type="entry name" value="HisRS-like_core"/>
</dbReference>
<dbReference type="GO" id="GO:0005737">
    <property type="term" value="C:cytoplasm"/>
    <property type="evidence" value="ECO:0007669"/>
    <property type="project" value="TreeGrafter"/>
</dbReference>
<reference evidence="16" key="1">
    <citation type="submission" date="2022-07" db="EMBL/GenBank/DDBJ databases">
        <title>Fungi with potential for degradation of polypropylene.</title>
        <authorList>
            <person name="Gostincar C."/>
        </authorList>
    </citation>
    <scope>NUCLEOTIDE SEQUENCE</scope>
    <source>
        <strain evidence="16">EXF-13308</strain>
    </source>
</reference>
<evidence type="ECO:0000256" key="10">
    <source>
        <dbReference type="PIRSR" id="PIRSR000660-1"/>
    </source>
</evidence>
<dbReference type="CDD" id="cd23823">
    <property type="entry name" value="RWD_GCN2"/>
    <property type="match status" value="1"/>
</dbReference>
<keyword evidence="2" id="KW-0723">Serine/threonine-protein kinase</keyword>
<dbReference type="CDD" id="cd14012">
    <property type="entry name" value="PK_eIF2AK_GCN2_rpt1"/>
    <property type="match status" value="1"/>
</dbReference>
<dbReference type="SMART" id="SM00220">
    <property type="entry name" value="S_TKc"/>
    <property type="match status" value="2"/>
</dbReference>
<feature type="domain" description="Protein kinase" evidence="14">
    <location>
        <begin position="272"/>
        <end position="549"/>
    </location>
</feature>
<feature type="region of interest" description="Disordered" evidence="13">
    <location>
        <begin position="670"/>
        <end position="693"/>
    </location>
</feature>
<dbReference type="GO" id="GO:0000077">
    <property type="term" value="P:DNA damage checkpoint signaling"/>
    <property type="evidence" value="ECO:0007669"/>
    <property type="project" value="InterPro"/>
</dbReference>
<evidence type="ECO:0000313" key="17">
    <source>
        <dbReference type="Proteomes" id="UP001174694"/>
    </source>
</evidence>
<feature type="binding site" evidence="12">
    <location>
        <position position="628"/>
    </location>
    <ligand>
        <name>ATP</name>
        <dbReference type="ChEBI" id="CHEBI:30616"/>
    </ligand>
</feature>
<dbReference type="GO" id="GO:0004694">
    <property type="term" value="F:eukaryotic translation initiation factor 2alpha kinase activity"/>
    <property type="evidence" value="ECO:0007669"/>
    <property type="project" value="InterPro"/>
</dbReference>
<dbReference type="InterPro" id="IPR008271">
    <property type="entry name" value="Ser/Thr_kinase_AS"/>
</dbReference>
<feature type="region of interest" description="Disordered" evidence="13">
    <location>
        <begin position="716"/>
        <end position="763"/>
    </location>
</feature>
<name>A0AA38S0J3_9PEZI</name>
<dbReference type="InterPro" id="IPR000719">
    <property type="entry name" value="Prot_kinase_dom"/>
</dbReference>
<dbReference type="InterPro" id="IPR017441">
    <property type="entry name" value="Protein_kinase_ATP_BS"/>
</dbReference>
<dbReference type="InterPro" id="IPR011009">
    <property type="entry name" value="Kinase-like_dom_sf"/>
</dbReference>
<accession>A0AA38S0J3</accession>
<comment type="catalytic activity">
    <reaction evidence="9">
        <text>L-seryl-[protein] + ATP = O-phospho-L-seryl-[protein] + ADP + H(+)</text>
        <dbReference type="Rhea" id="RHEA:17989"/>
        <dbReference type="Rhea" id="RHEA-COMP:9863"/>
        <dbReference type="Rhea" id="RHEA-COMP:11604"/>
        <dbReference type="ChEBI" id="CHEBI:15378"/>
        <dbReference type="ChEBI" id="CHEBI:29999"/>
        <dbReference type="ChEBI" id="CHEBI:30616"/>
        <dbReference type="ChEBI" id="CHEBI:83421"/>
        <dbReference type="ChEBI" id="CHEBI:456216"/>
        <dbReference type="EC" id="2.7.11.1"/>
    </reaction>
</comment>
<sequence length="1614" mass="180683">MAWKKTGQQKKVAQTPRKNGNPSFPGLKSPGQALPSKTQYEELQQNEVMVLQAIYGDDFVQHQAAHNAWKKSEPSFDIRIKASSDDDVALTLGVVLTATYPKSPPLLTLKNHAGLRESTVFKVQKFVETQPKIFAAEEQEMIDRIVEGIREILEDAAQAKAAGRELPSLEEERAAHEAVIAKLAQDHKEQEERKKLEETKEEERVLGDMLQEELKRQKAKARESRKKNRSNNNMSPDRSGEDLRDLDIERIVFDQPCKMTDSTGNAVFFTTVIGKSLFRTGPISTVYIVRPVLSGGQDRPSLALKQSELQSAGKDTTQFKKQLQSLETQLESIKKLRHRNLLDLLDYRIDRIVGESDGSASPAAWNVSVLSPFADKGPLEELLDIAGHIDISKVRSWTRDLLDALGFLHNHGILHQDIHPGNILLVRDTTGDIVPKLADAGYQRELHNICTKTKTLTSMRAAKSAYWFPPEIAGVSKPQYTQKTDVWDFGVVFLQMIFGLDVPQKYHSPSDVMDSLSLSNPLQELVSRLFMADPKKRPRAFELSSSEFLATDAPVLVDDDSAVLSGSLTSPPMSILPRSRHDSMNIRGPATSRYKEDFVEEGRLGKGGFGEVVKARKKLDGQIYAIKKITQRSQAGLTEILKEVRLLSQLSHPAVVRYYNTWLEEIPDFSDTEGETSTEGPNTEPSQGTVSQGLDIEFATSKGGLDFMSSTGYPHVEFGYDDSGTEGDEEDEEDEDDSSGSDGDSDSDETGDQKDVVVLPERRRVRRPSTRPFRTVMYISMEYCEKRTLRDLISRNLSKDTEEVWRLFRQILEGLVHIHGLNIVHRDLKPENIFIGAGPDGVNNVKIGDFGLATSGQFAVEKGAASTMDSTDLTRSIGTSVYVAPEVRSGVNGSYTSKVDMYSLGIIFFEMCYPPMLGMQRAMVLEDLRRPQPVLPSDFHPAEKAQIEIILSLLTHNPKDRPSSAELLNSGKLPVQMESETIRRTLAGLADPNSPYYQKMLSTLFARQVEPAKDLAWDMSTQSFGANELLRQYIVKETLISIFRRHGAVEASRHYLYPRSSHYGPMAVQLLDQNGTLVQLPFDLMLGNARMLAKSVGTPVVQRSFAFGNIFRDRHGGGQPNMFSEVDFDIVTTDTLDLALKEAEVIKVIDEIIGAFPTLSPNQMAFHIGHSDLLQLIFDYCGVEHNCRRAAADVLSRLNIRSITWQKIRAELRSPLVGVSATSVDELQRFDFRDTPSKAFSKLKSIFEGSDNYQKASSTLAHLKEVYEYCKRLGVASKVYISPLNSLNEAFFSGGILFSCLYDKKIKDVFAAGGRYDSLIKEHRPRIGGQFEERHAVGFSLAWEKLAQAPKNSGKAFLKKAAEEESQGLFGIRRCDVLVASFDPTILRSTGIQIIQMLWANDISAELARDARSPEELLSKHRDENYSWIVIVKQDMLKVKSVGRRDAPDADIPARELLSWLRGEMRERDSRVVAKSRGVAHLQPEASASADKAHEQEVRVLVAQTKSKKFNRQTVVQQAQVTASKLVQSFLDGPIAAIETTDQVMDLIRGTALSEPESWRKVEHSVTTAEKKYVREVQDMLREWRNDWESSGGTRHAFVYNFRTGNCIYYDLGA</sequence>
<gene>
    <name evidence="16" type="ORF">NKR23_g5066</name>
</gene>
<evidence type="ECO:0000256" key="12">
    <source>
        <dbReference type="PROSITE-ProRule" id="PRU10141"/>
    </source>
</evidence>
<evidence type="ECO:0000256" key="8">
    <source>
        <dbReference type="ARBA" id="ARBA00047899"/>
    </source>
</evidence>
<feature type="binding site" evidence="11">
    <location>
        <begin position="604"/>
        <end position="612"/>
    </location>
    <ligand>
        <name>ATP</name>
        <dbReference type="ChEBI" id="CHEBI:30616"/>
    </ligand>
</feature>
<dbReference type="FunFam" id="3.10.110.10:FF:000050">
    <property type="entry name" value="eIF-2-alpha kinase GCN2"/>
    <property type="match status" value="1"/>
</dbReference>
<keyword evidence="4 11" id="KW-0547">Nucleotide-binding</keyword>
<dbReference type="InterPro" id="IPR024435">
    <property type="entry name" value="HisRS-related_dom"/>
</dbReference>
<dbReference type="EC" id="2.7.11.1" evidence="1"/>
<dbReference type="Proteomes" id="UP001174694">
    <property type="component" value="Unassembled WGS sequence"/>
</dbReference>
<dbReference type="PROSITE" id="PS00107">
    <property type="entry name" value="PROTEIN_KINASE_ATP"/>
    <property type="match status" value="1"/>
</dbReference>
<dbReference type="GO" id="GO:0005634">
    <property type="term" value="C:nucleus"/>
    <property type="evidence" value="ECO:0007669"/>
    <property type="project" value="TreeGrafter"/>
</dbReference>
<feature type="compositionally biased region" description="Basic and acidic residues" evidence="13">
    <location>
        <begin position="185"/>
        <end position="222"/>
    </location>
</feature>
<dbReference type="PROSITE" id="PS50011">
    <property type="entry name" value="PROTEIN_KINASE_DOM"/>
    <property type="match status" value="2"/>
</dbReference>
<dbReference type="SUPFAM" id="SSF56112">
    <property type="entry name" value="Protein kinase-like (PK-like)"/>
    <property type="match status" value="2"/>
</dbReference>
<evidence type="ECO:0000259" key="14">
    <source>
        <dbReference type="PROSITE" id="PS50011"/>
    </source>
</evidence>
<dbReference type="SMART" id="SM00591">
    <property type="entry name" value="RWD"/>
    <property type="match status" value="1"/>
</dbReference>
<evidence type="ECO:0000256" key="2">
    <source>
        <dbReference type="ARBA" id="ARBA00022527"/>
    </source>
</evidence>
<dbReference type="PROSITE" id="PS50908">
    <property type="entry name" value="RWD"/>
    <property type="match status" value="1"/>
</dbReference>
<feature type="domain" description="RWD" evidence="15">
    <location>
        <begin position="46"/>
        <end position="156"/>
    </location>
</feature>
<dbReference type="Pfam" id="PF13393">
    <property type="entry name" value="tRNA-synt_His"/>
    <property type="match status" value="1"/>
</dbReference>
<keyword evidence="5 16" id="KW-0418">Kinase</keyword>
<protein>
    <recommendedName>
        <fullName evidence="1">non-specific serine/threonine protein kinase</fullName>
        <ecNumber evidence="1">2.7.11.1</ecNumber>
    </recommendedName>
</protein>
<keyword evidence="6 11" id="KW-0067">ATP-binding</keyword>
<feature type="region of interest" description="Disordered" evidence="13">
    <location>
        <begin position="1"/>
        <end position="39"/>
    </location>
</feature>
<dbReference type="Pfam" id="PF05773">
    <property type="entry name" value="RWD"/>
    <property type="match status" value="1"/>
</dbReference>
<dbReference type="SUPFAM" id="SSF55681">
    <property type="entry name" value="Class II aaRS and biotin synthetases"/>
    <property type="match status" value="1"/>
</dbReference>
<dbReference type="FunFam" id="3.30.200.20:FF:000379">
    <property type="entry name" value="eIF-2-alpha kinase GCN2"/>
    <property type="match status" value="1"/>
</dbReference>
<dbReference type="PANTHER" id="PTHR11042:SF136">
    <property type="entry name" value="EIF-2-ALPHA KINASE GCN2"/>
    <property type="match status" value="1"/>
</dbReference>
<evidence type="ECO:0000256" key="1">
    <source>
        <dbReference type="ARBA" id="ARBA00012513"/>
    </source>
</evidence>
<dbReference type="PANTHER" id="PTHR11042">
    <property type="entry name" value="EUKARYOTIC TRANSLATION INITIATION FACTOR 2-ALPHA KINASE EIF2-ALPHA KINASE -RELATED"/>
    <property type="match status" value="1"/>
</dbReference>
<feature type="compositionally biased region" description="Polar residues" evidence="13">
    <location>
        <begin position="677"/>
        <end position="692"/>
    </location>
</feature>
<evidence type="ECO:0000256" key="9">
    <source>
        <dbReference type="ARBA" id="ARBA00048679"/>
    </source>
</evidence>
<evidence type="ECO:0000256" key="6">
    <source>
        <dbReference type="ARBA" id="ARBA00022840"/>
    </source>
</evidence>
<dbReference type="Gene3D" id="3.10.110.10">
    <property type="entry name" value="Ubiquitin Conjugating Enzyme"/>
    <property type="match status" value="1"/>
</dbReference>
<dbReference type="InterPro" id="IPR016135">
    <property type="entry name" value="UBQ-conjugating_enzyme/RWD"/>
</dbReference>
<feature type="binding site" evidence="11">
    <location>
        <position position="627"/>
    </location>
    <ligand>
        <name>ATP</name>
        <dbReference type="ChEBI" id="CHEBI:30616"/>
    </ligand>
</feature>
<dbReference type="FunFam" id="1.10.510.10:FF:000821">
    <property type="entry name" value="Serine/threonine-protein kinase gcn2"/>
    <property type="match status" value="1"/>
</dbReference>
<dbReference type="GO" id="GO:0009893">
    <property type="term" value="P:positive regulation of metabolic process"/>
    <property type="evidence" value="ECO:0007669"/>
    <property type="project" value="UniProtKB-ARBA"/>
</dbReference>
<feature type="domain" description="Protein kinase" evidence="14">
    <location>
        <begin position="598"/>
        <end position="973"/>
    </location>
</feature>
<dbReference type="FunFam" id="3.40.50.800:FF:000009">
    <property type="entry name" value="Eukaryotic translation initiation factor 2-alpha kinase"/>
    <property type="match status" value="1"/>
</dbReference>
<dbReference type="Pfam" id="PF12745">
    <property type="entry name" value="HGTP_anticodon2"/>
    <property type="match status" value="1"/>
</dbReference>
<dbReference type="PROSITE" id="PS00108">
    <property type="entry name" value="PROTEIN_KINASE_ST"/>
    <property type="match status" value="1"/>
</dbReference>
<dbReference type="InterPro" id="IPR016255">
    <property type="entry name" value="Gcn2"/>
</dbReference>
<comment type="caution">
    <text evidence="16">The sequence shown here is derived from an EMBL/GenBank/DDBJ whole genome shotgun (WGS) entry which is preliminary data.</text>
</comment>
<dbReference type="Gene3D" id="3.30.200.20">
    <property type="entry name" value="Phosphorylase Kinase, domain 1"/>
    <property type="match status" value="1"/>
</dbReference>
<evidence type="ECO:0000256" key="5">
    <source>
        <dbReference type="ARBA" id="ARBA00022777"/>
    </source>
</evidence>
<dbReference type="Gene3D" id="1.10.510.10">
    <property type="entry name" value="Transferase(Phosphotransferase) domain 1"/>
    <property type="match status" value="2"/>
</dbReference>
<evidence type="ECO:0000313" key="16">
    <source>
        <dbReference type="EMBL" id="KAJ9148419.1"/>
    </source>
</evidence>
<evidence type="ECO:0000256" key="13">
    <source>
        <dbReference type="SAM" id="MobiDB-lite"/>
    </source>
</evidence>
<dbReference type="CDD" id="cd14046">
    <property type="entry name" value="STKc_EIF2AK4_GCN2_rpt2"/>
    <property type="match status" value="1"/>
</dbReference>
<evidence type="ECO:0000256" key="11">
    <source>
        <dbReference type="PIRSR" id="PIRSR000660-2"/>
    </source>
</evidence>
<dbReference type="InterPro" id="IPR036621">
    <property type="entry name" value="Anticodon-bd_dom_sf"/>
</dbReference>
<dbReference type="SUPFAM" id="SSF54495">
    <property type="entry name" value="UBC-like"/>
    <property type="match status" value="1"/>
</dbReference>
<dbReference type="InterPro" id="IPR050339">
    <property type="entry name" value="CC_SR_Kinase"/>
</dbReference>
<proteinExistence type="inferred from homology"/>
<feature type="compositionally biased region" description="Polar residues" evidence="13">
    <location>
        <begin position="9"/>
        <end position="22"/>
    </location>
</feature>
<dbReference type="Pfam" id="PF00069">
    <property type="entry name" value="Pkinase"/>
    <property type="match status" value="3"/>
</dbReference>
<evidence type="ECO:0000256" key="3">
    <source>
        <dbReference type="ARBA" id="ARBA00022679"/>
    </source>
</evidence>
<organism evidence="16 17">
    <name type="scientific">Pleurostoma richardsiae</name>
    <dbReference type="NCBI Taxonomy" id="41990"/>
    <lineage>
        <taxon>Eukaryota</taxon>
        <taxon>Fungi</taxon>
        <taxon>Dikarya</taxon>
        <taxon>Ascomycota</taxon>
        <taxon>Pezizomycotina</taxon>
        <taxon>Sordariomycetes</taxon>
        <taxon>Sordariomycetidae</taxon>
        <taxon>Calosphaeriales</taxon>
        <taxon>Pleurostomataceae</taxon>
        <taxon>Pleurostoma</taxon>
    </lineage>
</organism>
<dbReference type="Gene3D" id="3.30.930.10">
    <property type="entry name" value="Bira Bifunctional Protein, Domain 2"/>
    <property type="match status" value="1"/>
</dbReference>
<comment type="similarity">
    <text evidence="7">Belongs to the protein kinase superfamily. Ser/Thr protein kinase family. GCN2 subfamily.</text>
</comment>
<dbReference type="GO" id="GO:0005524">
    <property type="term" value="F:ATP binding"/>
    <property type="evidence" value="ECO:0007669"/>
    <property type="project" value="UniProtKB-UniRule"/>
</dbReference>
<dbReference type="EMBL" id="JANBVO010000013">
    <property type="protein sequence ID" value="KAJ9148419.1"/>
    <property type="molecule type" value="Genomic_DNA"/>
</dbReference>